<sequence>MTTLLHSEVEVVYMTYLLYAEVVKCGTYDVHAPLECDGANGVKPILNVGASRYDPPPLYPPCPAILRPPGCGRAGACPLRAPPSGNLRVPLFTLRAPCSGIGSRE</sequence>
<name>A0ACC0AFR7_CATRO</name>
<accession>A0ACC0AFR7</accession>
<keyword evidence="2" id="KW-1185">Reference proteome</keyword>
<dbReference type="EMBL" id="CM044706">
    <property type="protein sequence ID" value="KAI5658833.1"/>
    <property type="molecule type" value="Genomic_DNA"/>
</dbReference>
<dbReference type="Proteomes" id="UP001060085">
    <property type="component" value="Linkage Group LG06"/>
</dbReference>
<evidence type="ECO:0000313" key="2">
    <source>
        <dbReference type="Proteomes" id="UP001060085"/>
    </source>
</evidence>
<proteinExistence type="predicted"/>
<gene>
    <name evidence="1" type="ORF">M9H77_27626</name>
</gene>
<evidence type="ECO:0000313" key="1">
    <source>
        <dbReference type="EMBL" id="KAI5658833.1"/>
    </source>
</evidence>
<reference evidence="2" key="1">
    <citation type="journal article" date="2023" name="Nat. Plants">
        <title>Single-cell RNA sequencing provides a high-resolution roadmap for understanding the multicellular compartmentation of specialized metabolism.</title>
        <authorList>
            <person name="Sun S."/>
            <person name="Shen X."/>
            <person name="Li Y."/>
            <person name="Li Y."/>
            <person name="Wang S."/>
            <person name="Li R."/>
            <person name="Zhang H."/>
            <person name="Shen G."/>
            <person name="Guo B."/>
            <person name="Wei J."/>
            <person name="Xu J."/>
            <person name="St-Pierre B."/>
            <person name="Chen S."/>
            <person name="Sun C."/>
        </authorList>
    </citation>
    <scope>NUCLEOTIDE SEQUENCE [LARGE SCALE GENOMIC DNA]</scope>
</reference>
<protein>
    <submittedName>
        <fullName evidence="1">Uncharacterized protein</fullName>
    </submittedName>
</protein>
<comment type="caution">
    <text evidence="1">The sequence shown here is derived from an EMBL/GenBank/DDBJ whole genome shotgun (WGS) entry which is preliminary data.</text>
</comment>
<organism evidence="1 2">
    <name type="scientific">Catharanthus roseus</name>
    <name type="common">Madagascar periwinkle</name>
    <name type="synonym">Vinca rosea</name>
    <dbReference type="NCBI Taxonomy" id="4058"/>
    <lineage>
        <taxon>Eukaryota</taxon>
        <taxon>Viridiplantae</taxon>
        <taxon>Streptophyta</taxon>
        <taxon>Embryophyta</taxon>
        <taxon>Tracheophyta</taxon>
        <taxon>Spermatophyta</taxon>
        <taxon>Magnoliopsida</taxon>
        <taxon>eudicotyledons</taxon>
        <taxon>Gunneridae</taxon>
        <taxon>Pentapetalae</taxon>
        <taxon>asterids</taxon>
        <taxon>lamiids</taxon>
        <taxon>Gentianales</taxon>
        <taxon>Apocynaceae</taxon>
        <taxon>Rauvolfioideae</taxon>
        <taxon>Vinceae</taxon>
        <taxon>Catharanthinae</taxon>
        <taxon>Catharanthus</taxon>
    </lineage>
</organism>